<accession>A0A2J6S8X9</accession>
<dbReference type="InterPro" id="IPR013083">
    <property type="entry name" value="Znf_RING/FYVE/PHD"/>
</dbReference>
<dbReference type="InterPro" id="IPR001841">
    <property type="entry name" value="Znf_RING"/>
</dbReference>
<dbReference type="PANTHER" id="PTHR22765">
    <property type="entry name" value="RING FINGER AND PROTEASE ASSOCIATED DOMAIN-CONTAINING"/>
    <property type="match status" value="1"/>
</dbReference>
<gene>
    <name evidence="5" type="ORF">L207DRAFT_506228</name>
</gene>
<feature type="domain" description="RING-type" evidence="4">
    <location>
        <begin position="340"/>
        <end position="383"/>
    </location>
</feature>
<evidence type="ECO:0000256" key="2">
    <source>
        <dbReference type="SAM" id="MobiDB-lite"/>
    </source>
</evidence>
<dbReference type="SUPFAM" id="SSF57850">
    <property type="entry name" value="RING/U-box"/>
    <property type="match status" value="1"/>
</dbReference>
<dbReference type="STRING" id="1149755.A0A2J6S8X9"/>
<dbReference type="OrthoDB" id="21204at2759"/>
<feature type="compositionally biased region" description="Polar residues" evidence="2">
    <location>
        <begin position="412"/>
        <end position="428"/>
    </location>
</feature>
<sequence length="524" mass="58043">MAALDLINSVIIIPDSTTSSSWSGEQVPTTISFYNEINGDLLQNLSTTEWTTAHGDALIEGFLYVPDIAPADPCFNITESYVPARATRKDDLPDINYQLVALAPWINANCTKAYIAAAQSDPVWAFVFYLPNNDITRPPSLESSVWGLNDGDSWINETGYQLFAVPGYTGAEMMTALSNYSGNVSSVPYGNILLDQYHLDPRDYVRVFTQIDLPSSSSQPSSGLSGLWVFLIILIGVVVLILATSLSMHWLQWRRRQALRRRIASGDVNLETLGIKRLTVPKNIIDKMPLLLYTCSAEDRAVENQAVSTNTKGNSSPTNEPGRRASLTAHDYLPHSQPTCPICLDDFSSGNTTIRQLPCLHVFHPECIDLFLSNHSSLCPMCKKSILPVGYCPTKVTNAMVTRERAVRPRGSNGTVPNNAQDSNGRRSTLQNWRAAVDRRLGRAQPEIRNPPPVYDGGVAMEMQPVIDMEGPRPREVYPHMSRADIAQIRARELLGGAEVEDNDGSAPKPRWRRVISRIFPGFR</sequence>
<name>A0A2J6S8X9_HYAVF</name>
<feature type="region of interest" description="Disordered" evidence="2">
    <location>
        <begin position="407"/>
        <end position="428"/>
    </location>
</feature>
<keyword evidence="6" id="KW-1185">Reference proteome</keyword>
<evidence type="ECO:0000259" key="4">
    <source>
        <dbReference type="PROSITE" id="PS50089"/>
    </source>
</evidence>
<protein>
    <recommendedName>
        <fullName evidence="4">RING-type domain-containing protein</fullName>
    </recommendedName>
</protein>
<dbReference type="PANTHER" id="PTHR22765:SF416">
    <property type="entry name" value="E3 UBIQUITIN-PROTEIN LIGASE GODZILLA"/>
    <property type="match status" value="1"/>
</dbReference>
<feature type="compositionally biased region" description="Polar residues" evidence="2">
    <location>
        <begin position="305"/>
        <end position="319"/>
    </location>
</feature>
<dbReference type="Pfam" id="PF13639">
    <property type="entry name" value="zf-RING_2"/>
    <property type="match status" value="1"/>
</dbReference>
<keyword evidence="3" id="KW-1133">Transmembrane helix</keyword>
<dbReference type="EMBL" id="KZ613938">
    <property type="protein sequence ID" value="PMD47224.1"/>
    <property type="molecule type" value="Genomic_DNA"/>
</dbReference>
<keyword evidence="1" id="KW-0479">Metal-binding</keyword>
<evidence type="ECO:0000256" key="1">
    <source>
        <dbReference type="PROSITE-ProRule" id="PRU00175"/>
    </source>
</evidence>
<feature type="region of interest" description="Disordered" evidence="2">
    <location>
        <begin position="305"/>
        <end position="325"/>
    </location>
</feature>
<keyword evidence="3" id="KW-0472">Membrane</keyword>
<dbReference type="GO" id="GO:0005737">
    <property type="term" value="C:cytoplasm"/>
    <property type="evidence" value="ECO:0007669"/>
    <property type="project" value="TreeGrafter"/>
</dbReference>
<dbReference type="GO" id="GO:0061630">
    <property type="term" value="F:ubiquitin protein ligase activity"/>
    <property type="evidence" value="ECO:0007669"/>
    <property type="project" value="TreeGrafter"/>
</dbReference>
<feature type="transmembrane region" description="Helical" evidence="3">
    <location>
        <begin position="227"/>
        <end position="251"/>
    </location>
</feature>
<dbReference type="Gene3D" id="3.30.40.10">
    <property type="entry name" value="Zinc/RING finger domain, C3HC4 (zinc finger)"/>
    <property type="match status" value="1"/>
</dbReference>
<dbReference type="AlphaFoldDB" id="A0A2J6S8X9"/>
<dbReference type="CDD" id="cd16454">
    <property type="entry name" value="RING-H2_PA-TM-RING"/>
    <property type="match status" value="1"/>
</dbReference>
<dbReference type="SMART" id="SM00184">
    <property type="entry name" value="RING"/>
    <property type="match status" value="1"/>
</dbReference>
<evidence type="ECO:0000313" key="5">
    <source>
        <dbReference type="EMBL" id="PMD47224.1"/>
    </source>
</evidence>
<dbReference type="GO" id="GO:0008270">
    <property type="term" value="F:zinc ion binding"/>
    <property type="evidence" value="ECO:0007669"/>
    <property type="project" value="UniProtKB-KW"/>
</dbReference>
<keyword evidence="3" id="KW-0812">Transmembrane</keyword>
<evidence type="ECO:0000313" key="6">
    <source>
        <dbReference type="Proteomes" id="UP000235786"/>
    </source>
</evidence>
<dbReference type="InterPro" id="IPR051826">
    <property type="entry name" value="E3_ubiquitin-ligase_domain"/>
</dbReference>
<organism evidence="5 6">
    <name type="scientific">Hyaloscypha variabilis (strain UAMH 11265 / GT02V1 / F)</name>
    <name type="common">Meliniomyces variabilis</name>
    <dbReference type="NCBI Taxonomy" id="1149755"/>
    <lineage>
        <taxon>Eukaryota</taxon>
        <taxon>Fungi</taxon>
        <taxon>Dikarya</taxon>
        <taxon>Ascomycota</taxon>
        <taxon>Pezizomycotina</taxon>
        <taxon>Leotiomycetes</taxon>
        <taxon>Helotiales</taxon>
        <taxon>Hyaloscyphaceae</taxon>
        <taxon>Hyaloscypha</taxon>
        <taxon>Hyaloscypha variabilis</taxon>
    </lineage>
</organism>
<keyword evidence="1" id="KW-0862">Zinc</keyword>
<evidence type="ECO:0000256" key="3">
    <source>
        <dbReference type="SAM" id="Phobius"/>
    </source>
</evidence>
<dbReference type="PROSITE" id="PS50089">
    <property type="entry name" value="ZF_RING_2"/>
    <property type="match status" value="1"/>
</dbReference>
<keyword evidence="1" id="KW-0863">Zinc-finger</keyword>
<proteinExistence type="predicted"/>
<reference evidence="5 6" key="1">
    <citation type="submission" date="2016-04" db="EMBL/GenBank/DDBJ databases">
        <title>A degradative enzymes factory behind the ericoid mycorrhizal symbiosis.</title>
        <authorList>
            <consortium name="DOE Joint Genome Institute"/>
            <person name="Martino E."/>
            <person name="Morin E."/>
            <person name="Grelet G."/>
            <person name="Kuo A."/>
            <person name="Kohler A."/>
            <person name="Daghino S."/>
            <person name="Barry K."/>
            <person name="Choi C."/>
            <person name="Cichocki N."/>
            <person name="Clum A."/>
            <person name="Copeland A."/>
            <person name="Hainaut M."/>
            <person name="Haridas S."/>
            <person name="Labutti K."/>
            <person name="Lindquist E."/>
            <person name="Lipzen A."/>
            <person name="Khouja H.-R."/>
            <person name="Murat C."/>
            <person name="Ohm R."/>
            <person name="Olson A."/>
            <person name="Spatafora J."/>
            <person name="Veneault-Fourrey C."/>
            <person name="Henrissat B."/>
            <person name="Grigoriev I."/>
            <person name="Martin F."/>
            <person name="Perotto S."/>
        </authorList>
    </citation>
    <scope>NUCLEOTIDE SEQUENCE [LARGE SCALE GENOMIC DNA]</scope>
    <source>
        <strain evidence="5 6">F</strain>
    </source>
</reference>
<dbReference type="Proteomes" id="UP000235786">
    <property type="component" value="Unassembled WGS sequence"/>
</dbReference>
<dbReference type="GO" id="GO:0006511">
    <property type="term" value="P:ubiquitin-dependent protein catabolic process"/>
    <property type="evidence" value="ECO:0007669"/>
    <property type="project" value="TreeGrafter"/>
</dbReference>